<sequence>MAESALNVIDTLRNKITEILSRPNNRELEIDFRTTCSAIQNNSYDPLVMQAYQDYLNAYRQKTSLYNVARDYEDYKYYLYIYNTETEEVKKLQATPPLSSVNYLAQLPNGKLFCFGNDGSSGTVMLIGENGGVEALLSCTPSQDSSCIYFSNSIYCFGGLFNRSTWTLSRRFDLDQNRWIQLSPMPKADSKCNSIIFNGNILISGWNNRNLLLYSIDIDSFSTIPYEFEEKKWKILINAERLYLIECLGWIYESEIGSAMNWGRIGKSKINSDSSQVYCAYNKGGIYISTVFNGVREYYHFDLDQKNIIDLAYESKNYGFRRVGKKIEAIKWNNQNFKPDPYYLDEWSVKGMSLHDLGKHLEVIIYYDELIKKYPDEFINYYNKGITFYSLERYLEAIECYNEAIKLEPNISNNYYQKGNAFYSLKRYLEAIECYDGAIKLDPKYGYYYHDKGKAFYGLERYLEAIECYEKAIEFDSYNVKCYNDKGNTLYVLERYQEAIQSYDEAIKLQPKNPSHFCTRARVFNNLRQEEAALQDFNTAYNLWQQYQESDAFAGNEWKLSEEDIKFINDILGETALITPKNADLNKFLE</sequence>
<proteinExistence type="predicted"/>
<evidence type="ECO:0000313" key="5">
    <source>
        <dbReference type="Proteomes" id="UP001162131"/>
    </source>
</evidence>
<keyword evidence="5" id="KW-1185">Reference proteome</keyword>
<dbReference type="AlphaFoldDB" id="A0AAU9JB14"/>
<dbReference type="PANTHER" id="PTHR44943">
    <property type="entry name" value="CELLULOSE SYNTHASE OPERON PROTEIN C"/>
    <property type="match status" value="1"/>
</dbReference>
<dbReference type="Proteomes" id="UP001162131">
    <property type="component" value="Unassembled WGS sequence"/>
</dbReference>
<keyword evidence="2 3" id="KW-0802">TPR repeat</keyword>
<dbReference type="InterPro" id="IPR051685">
    <property type="entry name" value="Ycf3/AcsC/BcsC/TPR_MFPF"/>
</dbReference>
<organism evidence="4 5">
    <name type="scientific">Blepharisma stoltei</name>
    <dbReference type="NCBI Taxonomy" id="1481888"/>
    <lineage>
        <taxon>Eukaryota</taxon>
        <taxon>Sar</taxon>
        <taxon>Alveolata</taxon>
        <taxon>Ciliophora</taxon>
        <taxon>Postciliodesmatophora</taxon>
        <taxon>Heterotrichea</taxon>
        <taxon>Heterotrichida</taxon>
        <taxon>Blepharismidae</taxon>
        <taxon>Blepharisma</taxon>
    </lineage>
</organism>
<comment type="caution">
    <text evidence="4">The sequence shown here is derived from an EMBL/GenBank/DDBJ whole genome shotgun (WGS) entry which is preliminary data.</text>
</comment>
<dbReference type="PROSITE" id="PS50005">
    <property type="entry name" value="TPR"/>
    <property type="match status" value="4"/>
</dbReference>
<dbReference type="InterPro" id="IPR019734">
    <property type="entry name" value="TPR_rpt"/>
</dbReference>
<feature type="repeat" description="TPR" evidence="3">
    <location>
        <begin position="412"/>
        <end position="445"/>
    </location>
</feature>
<dbReference type="InterPro" id="IPR015915">
    <property type="entry name" value="Kelch-typ_b-propeller"/>
</dbReference>
<dbReference type="InterPro" id="IPR011043">
    <property type="entry name" value="Gal_Oxase/kelch_b-propeller"/>
</dbReference>
<evidence type="ECO:0000256" key="1">
    <source>
        <dbReference type="ARBA" id="ARBA00022737"/>
    </source>
</evidence>
<dbReference type="Gene3D" id="1.25.40.10">
    <property type="entry name" value="Tetratricopeptide repeat domain"/>
    <property type="match status" value="3"/>
</dbReference>
<dbReference type="EMBL" id="CAJZBQ010000019">
    <property type="protein sequence ID" value="CAG9317906.1"/>
    <property type="molecule type" value="Genomic_DNA"/>
</dbReference>
<gene>
    <name evidence="4" type="ORF">BSTOLATCC_MIC20211</name>
</gene>
<dbReference type="SMART" id="SM00028">
    <property type="entry name" value="TPR"/>
    <property type="match status" value="6"/>
</dbReference>
<protein>
    <recommendedName>
        <fullName evidence="6">Tetratricopeptide repeat protein</fullName>
    </recommendedName>
</protein>
<accession>A0AAU9JB14</accession>
<name>A0AAU9JB14_9CILI</name>
<feature type="repeat" description="TPR" evidence="3">
    <location>
        <begin position="480"/>
        <end position="513"/>
    </location>
</feature>
<evidence type="ECO:0000256" key="2">
    <source>
        <dbReference type="ARBA" id="ARBA00022803"/>
    </source>
</evidence>
<reference evidence="4" key="1">
    <citation type="submission" date="2021-09" db="EMBL/GenBank/DDBJ databases">
        <authorList>
            <consortium name="AG Swart"/>
            <person name="Singh M."/>
            <person name="Singh A."/>
            <person name="Seah K."/>
            <person name="Emmerich C."/>
        </authorList>
    </citation>
    <scope>NUCLEOTIDE SEQUENCE</scope>
    <source>
        <strain evidence="4">ATCC30299</strain>
    </source>
</reference>
<keyword evidence="1" id="KW-0677">Repeat</keyword>
<dbReference type="Pfam" id="PF13414">
    <property type="entry name" value="TPR_11"/>
    <property type="match status" value="1"/>
</dbReference>
<evidence type="ECO:0000313" key="4">
    <source>
        <dbReference type="EMBL" id="CAG9317906.1"/>
    </source>
</evidence>
<dbReference type="InterPro" id="IPR011990">
    <property type="entry name" value="TPR-like_helical_dom_sf"/>
</dbReference>
<dbReference type="PROSITE" id="PS50293">
    <property type="entry name" value="TPR_REGION"/>
    <property type="match status" value="3"/>
</dbReference>
<evidence type="ECO:0008006" key="6">
    <source>
        <dbReference type="Google" id="ProtNLM"/>
    </source>
</evidence>
<dbReference type="Pfam" id="PF00515">
    <property type="entry name" value="TPR_1"/>
    <property type="match status" value="2"/>
</dbReference>
<feature type="repeat" description="TPR" evidence="3">
    <location>
        <begin position="446"/>
        <end position="479"/>
    </location>
</feature>
<evidence type="ECO:0000256" key="3">
    <source>
        <dbReference type="PROSITE-ProRule" id="PRU00339"/>
    </source>
</evidence>
<dbReference type="SUPFAM" id="SSF48452">
    <property type="entry name" value="TPR-like"/>
    <property type="match status" value="1"/>
</dbReference>
<feature type="repeat" description="TPR" evidence="3">
    <location>
        <begin position="378"/>
        <end position="411"/>
    </location>
</feature>
<dbReference type="PANTHER" id="PTHR44943:SF4">
    <property type="entry name" value="TPR REPEAT-CONTAINING PROTEIN MJ0798"/>
    <property type="match status" value="1"/>
</dbReference>
<dbReference type="SUPFAM" id="SSF50965">
    <property type="entry name" value="Galactose oxidase, central domain"/>
    <property type="match status" value="1"/>
</dbReference>
<dbReference type="Gene3D" id="2.120.10.80">
    <property type="entry name" value="Kelch-type beta propeller"/>
    <property type="match status" value="1"/>
</dbReference>